<protein>
    <submittedName>
        <fullName evidence="2">Uncharacterized protein</fullName>
    </submittedName>
</protein>
<feature type="compositionally biased region" description="Basic and acidic residues" evidence="1">
    <location>
        <begin position="38"/>
        <end position="50"/>
    </location>
</feature>
<proteinExistence type="predicted"/>
<feature type="region of interest" description="Disordered" evidence="1">
    <location>
        <begin position="38"/>
        <end position="58"/>
    </location>
</feature>
<gene>
    <name evidence="2" type="ORF">O3P69_017156</name>
</gene>
<reference evidence="2 3" key="1">
    <citation type="submission" date="2023-03" db="EMBL/GenBank/DDBJ databases">
        <title>High-quality genome of Scylla paramamosain provides insights in environmental adaptation.</title>
        <authorList>
            <person name="Zhang L."/>
        </authorList>
    </citation>
    <scope>NUCLEOTIDE SEQUENCE [LARGE SCALE GENOMIC DNA]</scope>
    <source>
        <strain evidence="2">LZ_2023a</strain>
        <tissue evidence="2">Muscle</tissue>
    </source>
</reference>
<sequence length="76" mass="8775">MKYYVSTCYLCYHVQENIEVSPHSLLWLIQFSVSEHKQSTRQENQEEHPRQASVLGAGRETRGLRGNITLSQIQGL</sequence>
<comment type="caution">
    <text evidence="2">The sequence shown here is derived from an EMBL/GenBank/DDBJ whole genome shotgun (WGS) entry which is preliminary data.</text>
</comment>
<dbReference type="EMBL" id="JARAKH010000024">
    <property type="protein sequence ID" value="KAK8391357.1"/>
    <property type="molecule type" value="Genomic_DNA"/>
</dbReference>
<evidence type="ECO:0000313" key="2">
    <source>
        <dbReference type="EMBL" id="KAK8391357.1"/>
    </source>
</evidence>
<evidence type="ECO:0000256" key="1">
    <source>
        <dbReference type="SAM" id="MobiDB-lite"/>
    </source>
</evidence>
<dbReference type="AlphaFoldDB" id="A0AAW0TXM5"/>
<keyword evidence="3" id="KW-1185">Reference proteome</keyword>
<name>A0AAW0TXM5_SCYPA</name>
<accession>A0AAW0TXM5</accession>
<evidence type="ECO:0000313" key="3">
    <source>
        <dbReference type="Proteomes" id="UP001487740"/>
    </source>
</evidence>
<organism evidence="2 3">
    <name type="scientific">Scylla paramamosain</name>
    <name type="common">Mud crab</name>
    <dbReference type="NCBI Taxonomy" id="85552"/>
    <lineage>
        <taxon>Eukaryota</taxon>
        <taxon>Metazoa</taxon>
        <taxon>Ecdysozoa</taxon>
        <taxon>Arthropoda</taxon>
        <taxon>Crustacea</taxon>
        <taxon>Multicrustacea</taxon>
        <taxon>Malacostraca</taxon>
        <taxon>Eumalacostraca</taxon>
        <taxon>Eucarida</taxon>
        <taxon>Decapoda</taxon>
        <taxon>Pleocyemata</taxon>
        <taxon>Brachyura</taxon>
        <taxon>Eubrachyura</taxon>
        <taxon>Portunoidea</taxon>
        <taxon>Portunidae</taxon>
        <taxon>Portuninae</taxon>
        <taxon>Scylla</taxon>
    </lineage>
</organism>
<dbReference type="Proteomes" id="UP001487740">
    <property type="component" value="Unassembled WGS sequence"/>
</dbReference>